<proteinExistence type="predicted"/>
<gene>
    <name evidence="1" type="ORF">DILT_LOCUS7278</name>
</gene>
<dbReference type="AlphaFoldDB" id="A0A3P7LHR6"/>
<dbReference type="EMBL" id="UYRU01051461">
    <property type="protein sequence ID" value="VDN11447.1"/>
    <property type="molecule type" value="Genomic_DNA"/>
</dbReference>
<evidence type="ECO:0000313" key="2">
    <source>
        <dbReference type="Proteomes" id="UP000281553"/>
    </source>
</evidence>
<keyword evidence="2" id="KW-1185">Reference proteome</keyword>
<protein>
    <recommendedName>
        <fullName evidence="3">CSN8/PSMD8/EIF3K domain-containing protein</fullName>
    </recommendedName>
</protein>
<dbReference type="OrthoDB" id="5351233at2759"/>
<dbReference type="Proteomes" id="UP000281553">
    <property type="component" value="Unassembled WGS sequence"/>
</dbReference>
<sequence length="199" mass="22217">MKSSNVAFASELDPLRHCIPNWFKWLTLIDSPCFRAIEKRGENDGALKFQPVRQSSKRLDIFKDFEDHFVDLERCAEDNVALEQHIRELEAFELTMDPNNYSPAGDLATPGDLRAYILNLVCSAFSTISLTKLSDLLRSSPEESAGLLTAQGWSPSPNGLFLHAPESALSAAAAKPDSTFSNAELMSRLTEFMCFMENH</sequence>
<reference evidence="1 2" key="1">
    <citation type="submission" date="2018-11" db="EMBL/GenBank/DDBJ databases">
        <authorList>
            <consortium name="Pathogen Informatics"/>
        </authorList>
    </citation>
    <scope>NUCLEOTIDE SEQUENCE [LARGE SCALE GENOMIC DNA]</scope>
</reference>
<evidence type="ECO:0000313" key="1">
    <source>
        <dbReference type="EMBL" id="VDN11447.1"/>
    </source>
</evidence>
<accession>A0A3P7LHR6</accession>
<organism evidence="1 2">
    <name type="scientific">Dibothriocephalus latus</name>
    <name type="common">Fish tapeworm</name>
    <name type="synonym">Diphyllobothrium latum</name>
    <dbReference type="NCBI Taxonomy" id="60516"/>
    <lineage>
        <taxon>Eukaryota</taxon>
        <taxon>Metazoa</taxon>
        <taxon>Spiralia</taxon>
        <taxon>Lophotrochozoa</taxon>
        <taxon>Platyhelminthes</taxon>
        <taxon>Cestoda</taxon>
        <taxon>Eucestoda</taxon>
        <taxon>Diphyllobothriidea</taxon>
        <taxon>Diphyllobothriidae</taxon>
        <taxon>Dibothriocephalus</taxon>
    </lineage>
</organism>
<evidence type="ECO:0008006" key="3">
    <source>
        <dbReference type="Google" id="ProtNLM"/>
    </source>
</evidence>
<name>A0A3P7LHR6_DIBLA</name>